<keyword evidence="8 9" id="KW-0560">Oxidoreductase</keyword>
<sequence length="316" mass="34522">MMDWTDRHCRYLHRLISRHALLYTEMVTAPALVRGGALHLLDYNPEEHPVALQLGGSDPAELAQAAKLAESAGYDEVNLNCGCPSDRVQSGTFGAILMKDAPLVVQCVKAMQDAIGTEVTVKCRIGVDDQDPSVVLPDFLEQMQNAGCTRVTIHARKAWLKGLSPKENRDIPPLDYDLVLAMRQAFPDMHLSINGGITTLDQTEAFLDAGLDGVMIGRAAYHNPWDVLGQADARIYGDPRDQGATEVARAMLPYIERHLTSGGKLHQVTRHMLGLFTGRPGARRWRQILSTGATRDGAGPELVEQALAELGPEKAD</sequence>
<evidence type="ECO:0000259" key="13">
    <source>
        <dbReference type="Pfam" id="PF01207"/>
    </source>
</evidence>
<dbReference type="InterPro" id="IPR001269">
    <property type="entry name" value="DUS_fam"/>
</dbReference>
<evidence type="ECO:0000256" key="8">
    <source>
        <dbReference type="ARBA" id="ARBA00023002"/>
    </source>
</evidence>
<keyword evidence="12" id="KW-0547">Nucleotide-binding</keyword>
<dbReference type="CDD" id="cd02801">
    <property type="entry name" value="DUS_like_FMN"/>
    <property type="match status" value="1"/>
</dbReference>
<keyword evidence="4 9" id="KW-0288">FMN</keyword>
<organism evidence="14 15">
    <name type="scientific">Tropicibacter naphthalenivorans</name>
    <dbReference type="NCBI Taxonomy" id="441103"/>
    <lineage>
        <taxon>Bacteria</taxon>
        <taxon>Pseudomonadati</taxon>
        <taxon>Pseudomonadota</taxon>
        <taxon>Alphaproteobacteria</taxon>
        <taxon>Rhodobacterales</taxon>
        <taxon>Roseobacteraceae</taxon>
        <taxon>Tropicibacter</taxon>
    </lineage>
</organism>
<evidence type="ECO:0000313" key="14">
    <source>
        <dbReference type="EMBL" id="CUH80003.1"/>
    </source>
</evidence>
<evidence type="ECO:0000256" key="4">
    <source>
        <dbReference type="ARBA" id="ARBA00022643"/>
    </source>
</evidence>
<feature type="site" description="Interacts with tRNA; defines subfamily-specific binding signature" evidence="9">
    <location>
        <position position="166"/>
    </location>
</feature>
<keyword evidence="6 9" id="KW-0521">NADP</keyword>
<gene>
    <name evidence="14" type="primary">dus_2</name>
    <name evidence="9" type="synonym">dusA</name>
    <name evidence="14" type="ORF">TRN7648_02737</name>
</gene>
<accession>A0A0P1GDZ8</accession>
<dbReference type="Gene3D" id="3.20.20.70">
    <property type="entry name" value="Aldolase class I"/>
    <property type="match status" value="1"/>
</dbReference>
<keyword evidence="15" id="KW-1185">Reference proteome</keyword>
<evidence type="ECO:0000256" key="3">
    <source>
        <dbReference type="ARBA" id="ARBA00022630"/>
    </source>
</evidence>
<dbReference type="InterPro" id="IPR004653">
    <property type="entry name" value="DusA"/>
</dbReference>
<evidence type="ECO:0000256" key="9">
    <source>
        <dbReference type="HAMAP-Rule" id="MF_02041"/>
    </source>
</evidence>
<dbReference type="NCBIfam" id="NF008774">
    <property type="entry name" value="PRK11815.1"/>
    <property type="match status" value="1"/>
</dbReference>
<feature type="binding site" evidence="9 12">
    <location>
        <position position="53"/>
    </location>
    <ligand>
        <name>FMN</name>
        <dbReference type="ChEBI" id="CHEBI:58210"/>
    </ligand>
</feature>
<comment type="catalytic activity">
    <reaction evidence="9">
        <text>5,6-dihydrouridine(20) in tRNA + NADP(+) = uridine(20) in tRNA + NADPH + H(+)</text>
        <dbReference type="Rhea" id="RHEA:53336"/>
        <dbReference type="Rhea" id="RHEA-COMP:13533"/>
        <dbReference type="Rhea" id="RHEA-COMP:13534"/>
        <dbReference type="ChEBI" id="CHEBI:15378"/>
        <dbReference type="ChEBI" id="CHEBI:57783"/>
        <dbReference type="ChEBI" id="CHEBI:58349"/>
        <dbReference type="ChEBI" id="CHEBI:65315"/>
        <dbReference type="ChEBI" id="CHEBI:74443"/>
        <dbReference type="EC" id="1.3.1.91"/>
    </reaction>
</comment>
<dbReference type="STRING" id="441103.TRN7648_02737"/>
<feature type="binding site" evidence="9 12">
    <location>
        <begin position="194"/>
        <end position="196"/>
    </location>
    <ligand>
        <name>FMN</name>
        <dbReference type="ChEBI" id="CHEBI:58210"/>
    </ligand>
</feature>
<comment type="catalytic activity">
    <reaction evidence="9">
        <text>5,6-dihydrouridine(20a) in tRNA + NAD(+) = uridine(20a) in tRNA + NADH + H(+)</text>
        <dbReference type="Rhea" id="RHEA:53348"/>
        <dbReference type="Rhea" id="RHEA-COMP:13535"/>
        <dbReference type="Rhea" id="RHEA-COMP:13536"/>
        <dbReference type="ChEBI" id="CHEBI:15378"/>
        <dbReference type="ChEBI" id="CHEBI:57540"/>
        <dbReference type="ChEBI" id="CHEBI:57945"/>
        <dbReference type="ChEBI" id="CHEBI:65315"/>
        <dbReference type="ChEBI" id="CHEBI:74443"/>
    </reaction>
</comment>
<name>A0A0P1GDZ8_9RHOB</name>
<feature type="binding site" evidence="9 12">
    <location>
        <position position="154"/>
    </location>
    <ligand>
        <name>FMN</name>
        <dbReference type="ChEBI" id="CHEBI:58210"/>
    </ligand>
</feature>
<dbReference type="Gene3D" id="1.20.120.1460">
    <property type="match status" value="1"/>
</dbReference>
<evidence type="ECO:0000256" key="7">
    <source>
        <dbReference type="ARBA" id="ARBA00022884"/>
    </source>
</evidence>
<evidence type="ECO:0000256" key="10">
    <source>
        <dbReference type="PIRNR" id="PIRNR006621"/>
    </source>
</evidence>
<dbReference type="GO" id="GO:0102264">
    <property type="term" value="F:tRNA-dihydrouridine20 synthase activity"/>
    <property type="evidence" value="ECO:0007669"/>
    <property type="project" value="UniProtKB-EC"/>
</dbReference>
<dbReference type="PROSITE" id="PS01136">
    <property type="entry name" value="UPF0034"/>
    <property type="match status" value="1"/>
</dbReference>
<dbReference type="PANTHER" id="PTHR42907:SF1">
    <property type="entry name" value="FMN-LINKED OXIDOREDUCTASES SUPERFAMILY PROTEIN"/>
    <property type="match status" value="1"/>
</dbReference>
<feature type="binding site" evidence="9 12">
    <location>
        <begin position="217"/>
        <end position="218"/>
    </location>
    <ligand>
        <name>FMN</name>
        <dbReference type="ChEBI" id="CHEBI:58210"/>
    </ligand>
</feature>
<dbReference type="Proteomes" id="UP000054935">
    <property type="component" value="Unassembled WGS sequence"/>
</dbReference>
<evidence type="ECO:0000256" key="11">
    <source>
        <dbReference type="PIRSR" id="PIRSR006621-1"/>
    </source>
</evidence>
<feature type="site" description="Interacts with tRNA" evidence="9">
    <location>
        <position position="169"/>
    </location>
</feature>
<keyword evidence="2 9" id="KW-0820">tRNA-binding</keyword>
<dbReference type="Pfam" id="PF01207">
    <property type="entry name" value="Dus"/>
    <property type="match status" value="1"/>
</dbReference>
<dbReference type="AlphaFoldDB" id="A0A0P1GDZ8"/>
<dbReference type="InterPro" id="IPR013785">
    <property type="entry name" value="Aldolase_TIM"/>
</dbReference>
<dbReference type="InterPro" id="IPR035587">
    <property type="entry name" value="DUS-like_FMN-bd"/>
</dbReference>
<dbReference type="EC" id="1.3.1.91" evidence="9"/>
<dbReference type="GO" id="GO:0102266">
    <property type="term" value="F:tRNA-dihydrouridine20a synthase activity"/>
    <property type="evidence" value="ECO:0007669"/>
    <property type="project" value="RHEA"/>
</dbReference>
<dbReference type="GO" id="GO:0000049">
    <property type="term" value="F:tRNA binding"/>
    <property type="evidence" value="ECO:0007669"/>
    <property type="project" value="UniProtKB-UniRule"/>
</dbReference>
<comment type="caution">
    <text evidence="9">Lacks conserved residue(s) required for the propagation of feature annotation.</text>
</comment>
<keyword evidence="7 9" id="KW-0694">RNA-binding</keyword>
<keyword evidence="5 9" id="KW-0819">tRNA processing</keyword>
<feature type="domain" description="DUS-like FMN-binding" evidence="13">
    <location>
        <begin position="1"/>
        <end position="307"/>
    </location>
</feature>
<evidence type="ECO:0000256" key="2">
    <source>
        <dbReference type="ARBA" id="ARBA00022555"/>
    </source>
</evidence>
<dbReference type="HAMAP" id="MF_02041">
    <property type="entry name" value="DusA_subfam"/>
    <property type="match status" value="1"/>
</dbReference>
<dbReference type="NCBIfam" id="TIGR00742">
    <property type="entry name" value="yjbN"/>
    <property type="match status" value="1"/>
</dbReference>
<reference evidence="14 15" key="1">
    <citation type="submission" date="2015-09" db="EMBL/GenBank/DDBJ databases">
        <authorList>
            <consortium name="Swine Surveillance"/>
        </authorList>
    </citation>
    <scope>NUCLEOTIDE SEQUENCE [LARGE SCALE GENOMIC DNA]</scope>
    <source>
        <strain evidence="14 15">CECT 7648</strain>
    </source>
</reference>
<feature type="site" description="Interacts with tRNA; defines subfamily-specific binding signature" evidence="9">
    <location>
        <position position="283"/>
    </location>
</feature>
<evidence type="ECO:0000313" key="15">
    <source>
        <dbReference type="Proteomes" id="UP000054935"/>
    </source>
</evidence>
<dbReference type="InterPro" id="IPR018517">
    <property type="entry name" value="tRNA_hU_synthase_CS"/>
</dbReference>
<comment type="function">
    <text evidence="9">Catalyzes the synthesis of 5,6-dihydrouridine (D), a modified base found in the D-loop of most tRNAs, via the reduction of the C5-C6 double bond in target uridines. Specifically modifies U20 and U20a in tRNAs.</text>
</comment>
<dbReference type="PANTHER" id="PTHR42907">
    <property type="entry name" value="FMN-LINKED OXIDOREDUCTASES SUPERFAMILY PROTEIN"/>
    <property type="match status" value="1"/>
</dbReference>
<feature type="binding site" evidence="9 12">
    <location>
        <position position="122"/>
    </location>
    <ligand>
        <name>FMN</name>
        <dbReference type="ChEBI" id="CHEBI:58210"/>
    </ligand>
</feature>
<comment type="similarity">
    <text evidence="9">Belongs to the Dus family. DusA subfamily.</text>
</comment>
<dbReference type="SUPFAM" id="SSF51395">
    <property type="entry name" value="FMN-linked oxidoreductases"/>
    <property type="match status" value="1"/>
</dbReference>
<evidence type="ECO:0000256" key="5">
    <source>
        <dbReference type="ARBA" id="ARBA00022694"/>
    </source>
</evidence>
<feature type="active site" description="Proton donor" evidence="9 11">
    <location>
        <position position="83"/>
    </location>
</feature>
<evidence type="ECO:0000256" key="1">
    <source>
        <dbReference type="ARBA" id="ARBA00001917"/>
    </source>
</evidence>
<dbReference type="PIRSF" id="PIRSF006621">
    <property type="entry name" value="Dus"/>
    <property type="match status" value="1"/>
</dbReference>
<comment type="catalytic activity">
    <reaction evidence="9">
        <text>5,6-dihydrouridine(20) in tRNA + NAD(+) = uridine(20) in tRNA + NADH + H(+)</text>
        <dbReference type="Rhea" id="RHEA:53340"/>
        <dbReference type="Rhea" id="RHEA-COMP:13533"/>
        <dbReference type="Rhea" id="RHEA-COMP:13534"/>
        <dbReference type="ChEBI" id="CHEBI:15378"/>
        <dbReference type="ChEBI" id="CHEBI:57540"/>
        <dbReference type="ChEBI" id="CHEBI:57945"/>
        <dbReference type="ChEBI" id="CHEBI:65315"/>
        <dbReference type="ChEBI" id="CHEBI:74443"/>
        <dbReference type="EC" id="1.3.1.91"/>
    </reaction>
</comment>
<dbReference type="GO" id="GO:0010181">
    <property type="term" value="F:FMN binding"/>
    <property type="evidence" value="ECO:0007669"/>
    <property type="project" value="UniProtKB-UniRule"/>
</dbReference>
<proteinExistence type="inferred from homology"/>
<evidence type="ECO:0000256" key="12">
    <source>
        <dbReference type="PIRSR" id="PIRSR006621-2"/>
    </source>
</evidence>
<comment type="similarity">
    <text evidence="10">Belongs to the dus family.</text>
</comment>
<feature type="site" description="Interacts with tRNA" evidence="9">
    <location>
        <position position="80"/>
    </location>
</feature>
<dbReference type="GO" id="GO:0050660">
    <property type="term" value="F:flavin adenine dinucleotide binding"/>
    <property type="evidence" value="ECO:0007669"/>
    <property type="project" value="InterPro"/>
</dbReference>
<comment type="catalytic activity">
    <reaction evidence="9">
        <text>5,6-dihydrouridine(20a) in tRNA + NADP(+) = uridine(20a) in tRNA + NADPH + H(+)</text>
        <dbReference type="Rhea" id="RHEA:53344"/>
        <dbReference type="Rhea" id="RHEA-COMP:13535"/>
        <dbReference type="Rhea" id="RHEA-COMP:13536"/>
        <dbReference type="ChEBI" id="CHEBI:15378"/>
        <dbReference type="ChEBI" id="CHEBI:57783"/>
        <dbReference type="ChEBI" id="CHEBI:58349"/>
        <dbReference type="ChEBI" id="CHEBI:65315"/>
        <dbReference type="ChEBI" id="CHEBI:74443"/>
    </reaction>
</comment>
<protein>
    <recommendedName>
        <fullName evidence="9">tRNA-dihydrouridine(20/20a) synthase</fullName>
        <ecNumber evidence="9">1.3.1.91</ecNumber>
    </recommendedName>
    <alternativeName>
        <fullName evidence="9">U20-specific dihydrouridine synthase</fullName>
        <shortName evidence="9">U20-specific Dus</shortName>
    </alternativeName>
    <alternativeName>
        <fullName evidence="9">tRNA-dihydrouridine synthase A</fullName>
    </alternativeName>
</protein>
<keyword evidence="3 9" id="KW-0285">Flavoprotein</keyword>
<comment type="cofactor">
    <cofactor evidence="1 9 10 12">
        <name>FMN</name>
        <dbReference type="ChEBI" id="CHEBI:58210"/>
    </cofactor>
</comment>
<dbReference type="EMBL" id="CYSE01000005">
    <property type="protein sequence ID" value="CUH80003.1"/>
    <property type="molecule type" value="Genomic_DNA"/>
</dbReference>
<dbReference type="OrthoDB" id="9783413at2"/>
<evidence type="ECO:0000256" key="6">
    <source>
        <dbReference type="ARBA" id="ARBA00022857"/>
    </source>
</evidence>
<feature type="site" description="Interacts with tRNA; defines subfamily-specific binding signature" evidence="9">
    <location>
        <position position="286"/>
    </location>
</feature>